<dbReference type="RefSeq" id="WP_088476181.1">
    <property type="nucleotide sequence ID" value="NZ_NIXP01000090.1"/>
</dbReference>
<comment type="caution">
    <text evidence="1">The sequence shown here is derived from an EMBL/GenBank/DDBJ whole genome shotgun (WGS) entry which is preliminary data.</text>
</comment>
<protein>
    <recommendedName>
        <fullName evidence="3">DUF1508 domain-containing protein</fullName>
    </recommendedName>
</protein>
<accession>A0A246KXA4</accession>
<name>A0A246KXA4_9GAMM</name>
<sequence>MYVEVYRRSGLWAQLTGTVGWRWRLRTFDGVTLIDAQETFSDRRSCLALVALLISGLNARVVDSKVKRVLRRSGEDWLEGEEFNPAVL</sequence>
<evidence type="ECO:0000313" key="2">
    <source>
        <dbReference type="Proteomes" id="UP000197904"/>
    </source>
</evidence>
<organism evidence="1 2">
    <name type="scientific">Stenotrophomonas pavanii</name>
    <dbReference type="NCBI Taxonomy" id="487698"/>
    <lineage>
        <taxon>Bacteria</taxon>
        <taxon>Pseudomonadati</taxon>
        <taxon>Pseudomonadota</taxon>
        <taxon>Gammaproteobacteria</taxon>
        <taxon>Lysobacterales</taxon>
        <taxon>Lysobacteraceae</taxon>
        <taxon>Stenotrophomonas</taxon>
    </lineage>
</organism>
<evidence type="ECO:0008006" key="3">
    <source>
        <dbReference type="Google" id="ProtNLM"/>
    </source>
</evidence>
<dbReference type="EMBL" id="NIXP01000090">
    <property type="protein sequence ID" value="OWR32244.1"/>
    <property type="molecule type" value="Genomic_DNA"/>
</dbReference>
<dbReference type="Proteomes" id="UP000197904">
    <property type="component" value="Unassembled WGS sequence"/>
</dbReference>
<evidence type="ECO:0000313" key="1">
    <source>
        <dbReference type="EMBL" id="OWR32244.1"/>
    </source>
</evidence>
<gene>
    <name evidence="1" type="ORF">CEE55_13765</name>
</gene>
<proteinExistence type="predicted"/>
<reference evidence="1 2" key="1">
    <citation type="submission" date="2017-06" db="EMBL/GenBank/DDBJ databases">
        <authorList>
            <person name="Kim H.J."/>
            <person name="Triplett B.A."/>
        </authorList>
    </citation>
    <scope>NUCLEOTIDE SEQUENCE [LARGE SCALE GENOMIC DNA]</scope>
    <source>
        <strain evidence="1 2">S18795</strain>
    </source>
</reference>
<dbReference type="AlphaFoldDB" id="A0A246KXA4"/>